<evidence type="ECO:0000256" key="2">
    <source>
        <dbReference type="ARBA" id="ARBA00022823"/>
    </source>
</evidence>
<dbReference type="SUPFAM" id="SSF51230">
    <property type="entry name" value="Single hybrid motif"/>
    <property type="match status" value="1"/>
</dbReference>
<dbReference type="PANTHER" id="PTHR11715">
    <property type="entry name" value="GLYCINE CLEAVAGE SYSTEM H PROTEIN"/>
    <property type="match status" value="1"/>
</dbReference>
<comment type="function">
    <text evidence="3">The glycine cleavage system catalyzes the degradation of glycine. The H protein shuttles the methylamine group of glycine from the P protein to the T protein.</text>
</comment>
<comment type="similarity">
    <text evidence="1 3">Belongs to the GcvH family.</text>
</comment>
<keyword evidence="2 3" id="KW-0450">Lipoyl</keyword>
<dbReference type="NCBIfam" id="NF002270">
    <property type="entry name" value="PRK01202.1"/>
    <property type="match status" value="1"/>
</dbReference>
<dbReference type="PROSITE" id="PS50968">
    <property type="entry name" value="BIOTINYL_LIPOYL"/>
    <property type="match status" value="1"/>
</dbReference>
<evidence type="ECO:0000256" key="4">
    <source>
        <dbReference type="PIRSR" id="PIRSR617453-50"/>
    </source>
</evidence>
<dbReference type="Gene3D" id="2.40.50.100">
    <property type="match status" value="1"/>
</dbReference>
<evidence type="ECO:0000313" key="7">
    <source>
        <dbReference type="Proteomes" id="UP000705230"/>
    </source>
</evidence>
<dbReference type="PANTHER" id="PTHR11715:SF3">
    <property type="entry name" value="GLYCINE CLEAVAGE SYSTEM H PROTEIN-RELATED"/>
    <property type="match status" value="1"/>
</dbReference>
<dbReference type="Proteomes" id="UP000705230">
    <property type="component" value="Unassembled WGS sequence"/>
</dbReference>
<dbReference type="InterPro" id="IPR017453">
    <property type="entry name" value="GCV_H_sub"/>
</dbReference>
<accession>A0A937JB25</accession>
<organism evidence="6 7">
    <name type="scientific">SAR86 cluster bacterium</name>
    <dbReference type="NCBI Taxonomy" id="2030880"/>
    <lineage>
        <taxon>Bacteria</taxon>
        <taxon>Pseudomonadati</taxon>
        <taxon>Pseudomonadota</taxon>
        <taxon>Gammaproteobacteria</taxon>
        <taxon>SAR86 cluster</taxon>
    </lineage>
</organism>
<gene>
    <name evidence="3 6" type="primary">gcvH</name>
    <name evidence="6" type="ORF">ISR29_03280</name>
</gene>
<dbReference type="HAMAP" id="MF_00272">
    <property type="entry name" value="GcvH"/>
    <property type="match status" value="1"/>
</dbReference>
<evidence type="ECO:0000313" key="6">
    <source>
        <dbReference type="EMBL" id="MBL6903205.1"/>
    </source>
</evidence>
<proteinExistence type="inferred from homology"/>
<dbReference type="EMBL" id="JADHSG010000003">
    <property type="protein sequence ID" value="MBL6903205.1"/>
    <property type="molecule type" value="Genomic_DNA"/>
</dbReference>
<dbReference type="GO" id="GO:0005960">
    <property type="term" value="C:glycine cleavage complex"/>
    <property type="evidence" value="ECO:0007669"/>
    <property type="project" value="InterPro"/>
</dbReference>
<feature type="modified residue" description="N6-lipoyllysine" evidence="3 4">
    <location>
        <position position="65"/>
    </location>
</feature>
<evidence type="ECO:0000256" key="3">
    <source>
        <dbReference type="HAMAP-Rule" id="MF_00272"/>
    </source>
</evidence>
<evidence type="ECO:0000256" key="1">
    <source>
        <dbReference type="ARBA" id="ARBA00009249"/>
    </source>
</evidence>
<dbReference type="InterPro" id="IPR011053">
    <property type="entry name" value="Single_hybrid_motif"/>
</dbReference>
<name>A0A937JB25_9GAMM</name>
<dbReference type="InterPro" id="IPR033753">
    <property type="entry name" value="GCV_H/Fam206"/>
</dbReference>
<dbReference type="Pfam" id="PF01597">
    <property type="entry name" value="GCV_H"/>
    <property type="match status" value="1"/>
</dbReference>
<comment type="subunit">
    <text evidence="3">The glycine cleavage system is composed of four proteins: P, T, L and H.</text>
</comment>
<evidence type="ECO:0000259" key="5">
    <source>
        <dbReference type="PROSITE" id="PS50968"/>
    </source>
</evidence>
<comment type="caution">
    <text evidence="6">The sequence shown here is derived from an EMBL/GenBank/DDBJ whole genome shotgun (WGS) entry which is preliminary data.</text>
</comment>
<dbReference type="GO" id="GO:0005829">
    <property type="term" value="C:cytosol"/>
    <property type="evidence" value="ECO:0007669"/>
    <property type="project" value="TreeGrafter"/>
</dbReference>
<dbReference type="GO" id="GO:0019464">
    <property type="term" value="P:glycine decarboxylation via glycine cleavage system"/>
    <property type="evidence" value="ECO:0007669"/>
    <property type="project" value="UniProtKB-UniRule"/>
</dbReference>
<protein>
    <recommendedName>
        <fullName evidence="3">Glycine cleavage system H protein</fullName>
    </recommendedName>
</protein>
<feature type="domain" description="Lipoyl-binding" evidence="5">
    <location>
        <begin position="24"/>
        <end position="106"/>
    </location>
</feature>
<dbReference type="AlphaFoldDB" id="A0A937JB25"/>
<comment type="cofactor">
    <cofactor evidence="3">
        <name>(R)-lipoate</name>
        <dbReference type="ChEBI" id="CHEBI:83088"/>
    </cofactor>
    <text evidence="3">Binds 1 lipoyl cofactor covalently.</text>
</comment>
<dbReference type="CDD" id="cd06848">
    <property type="entry name" value="GCS_H"/>
    <property type="match status" value="1"/>
</dbReference>
<dbReference type="InterPro" id="IPR000089">
    <property type="entry name" value="Biotin_lipoyl"/>
</dbReference>
<sequence>MNEIPGDLKFKTSHEWVRVEQDGTVTVGISDHAQDLLGDIVFVELPDIGTQMNAEDEVAIVESVKAASDVYSPVSGEIIEVNELLLDNPETVNESPYSDGWFYKIQPDDLDEINELLSPEEYSEVCEE</sequence>
<dbReference type="GO" id="GO:0009249">
    <property type="term" value="P:protein lipoylation"/>
    <property type="evidence" value="ECO:0007669"/>
    <property type="project" value="TreeGrafter"/>
</dbReference>
<reference evidence="6" key="1">
    <citation type="submission" date="2020-10" db="EMBL/GenBank/DDBJ databases">
        <title>Microbiome of the Black Sea water column analyzed by genome centric metagenomics.</title>
        <authorList>
            <person name="Cabello-Yeves P.J."/>
            <person name="Callieri C."/>
            <person name="Picazo A."/>
            <person name="Mehrshad M."/>
            <person name="Haro-Moreno J.M."/>
            <person name="Roda-Garcia J."/>
            <person name="Dzembekova N."/>
            <person name="Slabakova V."/>
            <person name="Slabakova N."/>
            <person name="Moncheva S."/>
            <person name="Rodriguez-Valera F."/>
        </authorList>
    </citation>
    <scope>NUCLEOTIDE SEQUENCE</scope>
    <source>
        <strain evidence="6">BS30m-G43</strain>
    </source>
</reference>
<dbReference type="InterPro" id="IPR002930">
    <property type="entry name" value="GCV_H"/>
</dbReference>
<dbReference type="NCBIfam" id="TIGR00527">
    <property type="entry name" value="gcvH"/>
    <property type="match status" value="1"/>
</dbReference>